<keyword evidence="1" id="KW-1133">Transmembrane helix</keyword>
<sequence length="66" mass="7952">MKRFELNWKNPIVRLFVFSMFPLIALTTVLFTTISSEWYFIPNGLLVIGTILIFFIRYLRYKKSNE</sequence>
<protein>
    <submittedName>
        <fullName evidence="2">Uncharacterized protein</fullName>
    </submittedName>
</protein>
<feature type="transmembrane region" description="Helical" evidence="1">
    <location>
        <begin position="12"/>
        <end position="34"/>
    </location>
</feature>
<gene>
    <name evidence="2" type="ORF">H9655_10775</name>
</gene>
<feature type="transmembrane region" description="Helical" evidence="1">
    <location>
        <begin position="40"/>
        <end position="59"/>
    </location>
</feature>
<keyword evidence="1" id="KW-0472">Membrane</keyword>
<evidence type="ECO:0000256" key="1">
    <source>
        <dbReference type="SAM" id="Phobius"/>
    </source>
</evidence>
<keyword evidence="1" id="KW-0812">Transmembrane</keyword>
<dbReference type="Proteomes" id="UP000657931">
    <property type="component" value="Unassembled WGS sequence"/>
</dbReference>
<keyword evidence="3" id="KW-1185">Reference proteome</keyword>
<evidence type="ECO:0000313" key="2">
    <source>
        <dbReference type="EMBL" id="MBD7937508.1"/>
    </source>
</evidence>
<accession>A0ABR8QPU2</accession>
<dbReference type="RefSeq" id="WP_191813795.1">
    <property type="nucleotide sequence ID" value="NZ_JACSQT010000004.1"/>
</dbReference>
<comment type="caution">
    <text evidence="2">The sequence shown here is derived from an EMBL/GenBank/DDBJ whole genome shotgun (WGS) entry which is preliminary data.</text>
</comment>
<evidence type="ECO:0000313" key="3">
    <source>
        <dbReference type="Proteomes" id="UP000657931"/>
    </source>
</evidence>
<dbReference type="EMBL" id="JACSQT010000004">
    <property type="protein sequence ID" value="MBD7937508.1"/>
    <property type="molecule type" value="Genomic_DNA"/>
</dbReference>
<proteinExistence type="predicted"/>
<name>A0ABR8QPU2_9BACI</name>
<organism evidence="2 3">
    <name type="scientific">Cytobacillus stercorigallinarum</name>
    <dbReference type="NCBI Taxonomy" id="2762240"/>
    <lineage>
        <taxon>Bacteria</taxon>
        <taxon>Bacillati</taxon>
        <taxon>Bacillota</taxon>
        <taxon>Bacilli</taxon>
        <taxon>Bacillales</taxon>
        <taxon>Bacillaceae</taxon>
        <taxon>Cytobacillus</taxon>
    </lineage>
</organism>
<reference evidence="2 3" key="1">
    <citation type="submission" date="2020-08" db="EMBL/GenBank/DDBJ databases">
        <title>A Genomic Blueprint of the Chicken Gut Microbiome.</title>
        <authorList>
            <person name="Gilroy R."/>
            <person name="Ravi A."/>
            <person name="Getino M."/>
            <person name="Pursley I."/>
            <person name="Horton D.L."/>
            <person name="Alikhan N.-F."/>
            <person name="Baker D."/>
            <person name="Gharbi K."/>
            <person name="Hall N."/>
            <person name="Watson M."/>
            <person name="Adriaenssens E.M."/>
            <person name="Foster-Nyarko E."/>
            <person name="Jarju S."/>
            <person name="Secka A."/>
            <person name="Antonio M."/>
            <person name="Oren A."/>
            <person name="Chaudhuri R."/>
            <person name="La Ragione R.M."/>
            <person name="Hildebrand F."/>
            <person name="Pallen M.J."/>
        </authorList>
    </citation>
    <scope>NUCLEOTIDE SEQUENCE [LARGE SCALE GENOMIC DNA]</scope>
    <source>
        <strain evidence="2 3">Sa5YUA1</strain>
    </source>
</reference>